<accession>K0S116</accession>
<feature type="compositionally biased region" description="Basic and acidic residues" evidence="1">
    <location>
        <begin position="305"/>
        <end position="332"/>
    </location>
</feature>
<evidence type="ECO:0000256" key="1">
    <source>
        <dbReference type="SAM" id="MobiDB-lite"/>
    </source>
</evidence>
<sequence length="584" mass="65433">MFVTTNDSSIDYDESLLVSPTKTEERNEVDGKRAERQLRPWQCRLASDHQSKSASPPSSRTPKITRGASLYNLDELDELEPTPAKSDPFAHRHHPRADQSLSGCSGGASVAIDSIDAKIEQRMTSPYFDRSKSKRTQSLGPTPGPFSNWEEDWDNQQANWDQFEDWDADSASKTDDGRTAGYVNKMRESIESYFSSHSSQSSEDRAGKCDDASDDLHQSEARTSQGGEIGHINREATTLDTYHATSTTRNNLYPDPDEGGRAELRDDLGKHAFQLCLSPILPNSSPHGSSASGRMGDDLDDNDLKEEISRGEVSGRSDHRGGAEEQSFREDAAADTMDDLPPHLRYFRNLHSLETHTGGINPHLNTRFLDRLRDATGEREREPTGNRQSNEPCPFQPRPEEREARRDRGNREEPGDQSSERRSFSTGSDPPRPVKCLTLPASRKDFAFRTHPQQNKADTGKKSIQTHRPLKCILSSETASGAGKMATTQRLQEQGAAIGKRSTFKARPLPSSSLTGEDIVSKPRRGKENVRAFVPISSQRAHERALFNLEKNERYRQRKQKEMQLRAQQIDQARSEASSLKKFI</sequence>
<feature type="compositionally biased region" description="Polar residues" evidence="1">
    <location>
        <begin position="281"/>
        <end position="292"/>
    </location>
</feature>
<feature type="compositionally biased region" description="Basic and acidic residues" evidence="1">
    <location>
        <begin position="202"/>
        <end position="220"/>
    </location>
</feature>
<proteinExistence type="predicted"/>
<dbReference type="eggNOG" id="ENOG502RGD5">
    <property type="taxonomic scope" value="Eukaryota"/>
</dbReference>
<feature type="region of interest" description="Disordered" evidence="1">
    <location>
        <begin position="481"/>
        <end position="523"/>
    </location>
</feature>
<gene>
    <name evidence="2" type="ORF">THAOC_20047</name>
</gene>
<feature type="region of interest" description="Disordered" evidence="1">
    <location>
        <begin position="445"/>
        <end position="464"/>
    </location>
</feature>
<comment type="caution">
    <text evidence="2">The sequence shown here is derived from an EMBL/GenBank/DDBJ whole genome shotgun (WGS) entry which is preliminary data.</text>
</comment>
<evidence type="ECO:0000313" key="2">
    <source>
        <dbReference type="EMBL" id="EJK59693.1"/>
    </source>
</evidence>
<evidence type="ECO:0000313" key="3">
    <source>
        <dbReference type="Proteomes" id="UP000266841"/>
    </source>
</evidence>
<feature type="compositionally biased region" description="Basic and acidic residues" evidence="1">
    <location>
        <begin position="22"/>
        <end position="38"/>
    </location>
</feature>
<protein>
    <submittedName>
        <fullName evidence="2">Uncharacterized protein</fullName>
    </submittedName>
</protein>
<feature type="region of interest" description="Disordered" evidence="1">
    <location>
        <begin position="279"/>
        <end position="334"/>
    </location>
</feature>
<dbReference type="EMBL" id="AGNL01022522">
    <property type="protein sequence ID" value="EJK59693.1"/>
    <property type="molecule type" value="Genomic_DNA"/>
</dbReference>
<feature type="compositionally biased region" description="Low complexity" evidence="1">
    <location>
        <begin position="191"/>
        <end position="201"/>
    </location>
</feature>
<feature type="region of interest" description="Disordered" evidence="1">
    <location>
        <begin position="376"/>
        <end position="437"/>
    </location>
</feature>
<feature type="region of interest" description="Disordered" evidence="1">
    <location>
        <begin position="126"/>
        <end position="263"/>
    </location>
</feature>
<feature type="compositionally biased region" description="Basic and acidic residues" evidence="1">
    <location>
        <begin position="398"/>
        <end position="423"/>
    </location>
</feature>
<feature type="region of interest" description="Disordered" evidence="1">
    <location>
        <begin position="1"/>
        <end position="108"/>
    </location>
</feature>
<organism evidence="2 3">
    <name type="scientific">Thalassiosira oceanica</name>
    <name type="common">Marine diatom</name>
    <dbReference type="NCBI Taxonomy" id="159749"/>
    <lineage>
        <taxon>Eukaryota</taxon>
        <taxon>Sar</taxon>
        <taxon>Stramenopiles</taxon>
        <taxon>Ochrophyta</taxon>
        <taxon>Bacillariophyta</taxon>
        <taxon>Coscinodiscophyceae</taxon>
        <taxon>Thalassiosirophycidae</taxon>
        <taxon>Thalassiosirales</taxon>
        <taxon>Thalassiosiraceae</taxon>
        <taxon>Thalassiosira</taxon>
    </lineage>
</organism>
<name>K0S116_THAOC</name>
<dbReference type="Proteomes" id="UP000266841">
    <property type="component" value="Unassembled WGS sequence"/>
</dbReference>
<dbReference type="AlphaFoldDB" id="K0S116"/>
<keyword evidence="3" id="KW-1185">Reference proteome</keyword>
<reference evidence="2 3" key="1">
    <citation type="journal article" date="2012" name="Genome Biol.">
        <title>Genome and low-iron response of an oceanic diatom adapted to chronic iron limitation.</title>
        <authorList>
            <person name="Lommer M."/>
            <person name="Specht M."/>
            <person name="Roy A.S."/>
            <person name="Kraemer L."/>
            <person name="Andreson R."/>
            <person name="Gutowska M.A."/>
            <person name="Wolf J."/>
            <person name="Bergner S.V."/>
            <person name="Schilhabel M.B."/>
            <person name="Klostermeier U.C."/>
            <person name="Beiko R.G."/>
            <person name="Rosenstiel P."/>
            <person name="Hippler M."/>
            <person name="Laroche J."/>
        </authorList>
    </citation>
    <scope>NUCLEOTIDE SEQUENCE [LARGE SCALE GENOMIC DNA]</scope>
    <source>
        <strain evidence="2 3">CCMP1005</strain>
    </source>
</reference>
<feature type="compositionally biased region" description="Polar residues" evidence="1">
    <location>
        <begin position="235"/>
        <end position="251"/>
    </location>
</feature>
<feature type="compositionally biased region" description="Polar residues" evidence="1">
    <location>
        <begin position="52"/>
        <end position="62"/>
    </location>
</feature>